<proteinExistence type="predicted"/>
<dbReference type="Proteomes" id="UP000231388">
    <property type="component" value="Unassembled WGS sequence"/>
</dbReference>
<protein>
    <submittedName>
        <fullName evidence="1">Uncharacterized protein</fullName>
    </submittedName>
</protein>
<comment type="caution">
    <text evidence="1">The sequence shown here is derived from an EMBL/GenBank/DDBJ whole genome shotgun (WGS) entry which is preliminary data.</text>
</comment>
<gene>
    <name evidence="1" type="ORF">COX53_00945</name>
</gene>
<dbReference type="AlphaFoldDB" id="A0A2G9XCN3"/>
<accession>A0A2G9XCN3</accession>
<reference evidence="1 2" key="1">
    <citation type="submission" date="2017-09" db="EMBL/GenBank/DDBJ databases">
        <title>Depth-based differentiation of microbial function through sediment-hosted aquifers and enrichment of novel symbionts in the deep terrestrial subsurface.</title>
        <authorList>
            <person name="Probst A.J."/>
            <person name="Ladd B."/>
            <person name="Jarett J.K."/>
            <person name="Geller-Mcgrath D.E."/>
            <person name="Sieber C.M."/>
            <person name="Emerson J.B."/>
            <person name="Anantharaman K."/>
            <person name="Thomas B.C."/>
            <person name="Malmstrom R."/>
            <person name="Stieglmeier M."/>
            <person name="Klingl A."/>
            <person name="Woyke T."/>
            <person name="Ryan C.M."/>
            <person name="Banfield J.F."/>
        </authorList>
    </citation>
    <scope>NUCLEOTIDE SEQUENCE [LARGE SCALE GENOMIC DNA]</scope>
    <source>
        <strain evidence="1">CG23_combo_of_CG06-09_8_20_14_all_40_14</strain>
    </source>
</reference>
<dbReference type="EMBL" id="PCQY01000012">
    <property type="protein sequence ID" value="PIP04724.1"/>
    <property type="molecule type" value="Genomic_DNA"/>
</dbReference>
<organism evidence="1 2">
    <name type="scientific">candidate division WWE3 bacterium CG23_combo_of_CG06-09_8_20_14_all_40_14</name>
    <dbReference type="NCBI Taxonomy" id="1975095"/>
    <lineage>
        <taxon>Bacteria</taxon>
        <taxon>Katanobacteria</taxon>
    </lineage>
</organism>
<evidence type="ECO:0000313" key="1">
    <source>
        <dbReference type="EMBL" id="PIP04724.1"/>
    </source>
</evidence>
<evidence type="ECO:0000313" key="2">
    <source>
        <dbReference type="Proteomes" id="UP000231388"/>
    </source>
</evidence>
<name>A0A2G9XCN3_UNCKA</name>
<sequence length="183" mass="21190">MYIIRNTTKQKVLLEQERRVFRTSDLALLWEIDNRNTLLTTVKRYVRRGILYGIQKGLYSTVPINKLHIYEIGCAVCGLLSYVSSETVLQKEGIIFQNLERVTLLGKKSLEFEVAGTKYLCRYLSPKFLVNREGILDEIKYSIATADRAIADTLHLDPEYYFDNELAVEKSNWKLIAKKVGYL</sequence>